<feature type="region of interest" description="Disordered" evidence="1">
    <location>
        <begin position="942"/>
        <end position="980"/>
    </location>
</feature>
<evidence type="ECO:0000256" key="2">
    <source>
        <dbReference type="SAM" id="Phobius"/>
    </source>
</evidence>
<protein>
    <submittedName>
        <fullName evidence="3">Uncharacterized protein</fullName>
    </submittedName>
</protein>
<feature type="compositionally biased region" description="Polar residues" evidence="1">
    <location>
        <begin position="593"/>
        <end position="603"/>
    </location>
</feature>
<feature type="compositionally biased region" description="Acidic residues" evidence="1">
    <location>
        <begin position="1436"/>
        <end position="1454"/>
    </location>
</feature>
<feature type="region of interest" description="Disordered" evidence="1">
    <location>
        <begin position="247"/>
        <end position="370"/>
    </location>
</feature>
<feature type="region of interest" description="Disordered" evidence="1">
    <location>
        <begin position="1264"/>
        <end position="1369"/>
    </location>
</feature>
<feature type="region of interest" description="Disordered" evidence="1">
    <location>
        <begin position="401"/>
        <end position="672"/>
    </location>
</feature>
<proteinExistence type="predicted"/>
<feature type="compositionally biased region" description="Polar residues" evidence="1">
    <location>
        <begin position="270"/>
        <end position="279"/>
    </location>
</feature>
<feature type="compositionally biased region" description="Low complexity" evidence="1">
    <location>
        <begin position="784"/>
        <end position="793"/>
    </location>
</feature>
<keyword evidence="4" id="KW-1185">Reference proteome</keyword>
<dbReference type="GeneID" id="72066465"/>
<feature type="region of interest" description="Disordered" evidence="1">
    <location>
        <begin position="1435"/>
        <end position="1454"/>
    </location>
</feature>
<feature type="compositionally biased region" description="Polar residues" evidence="1">
    <location>
        <begin position="821"/>
        <end position="834"/>
    </location>
</feature>
<dbReference type="InterPro" id="IPR031338">
    <property type="entry name" value="KDPG/KHG_AS_2"/>
</dbReference>
<dbReference type="EMBL" id="CP086356">
    <property type="protein sequence ID" value="UNI18230.1"/>
    <property type="molecule type" value="Genomic_DNA"/>
</dbReference>
<evidence type="ECO:0000313" key="4">
    <source>
        <dbReference type="Proteomes" id="UP000829364"/>
    </source>
</evidence>
<gene>
    <name evidence="3" type="ORF">JDV02_004511</name>
</gene>
<name>A0A9Q8V9H2_9HYPO</name>
<feature type="region of interest" description="Disordered" evidence="1">
    <location>
        <begin position="1017"/>
        <end position="1058"/>
    </location>
</feature>
<feature type="transmembrane region" description="Helical" evidence="2">
    <location>
        <begin position="216"/>
        <end position="238"/>
    </location>
</feature>
<feature type="region of interest" description="Disordered" evidence="1">
    <location>
        <begin position="1189"/>
        <end position="1238"/>
    </location>
</feature>
<feature type="transmembrane region" description="Helical" evidence="2">
    <location>
        <begin position="143"/>
        <end position="169"/>
    </location>
</feature>
<feature type="compositionally biased region" description="Basic and acidic residues" evidence="1">
    <location>
        <begin position="1534"/>
        <end position="1546"/>
    </location>
</feature>
<feature type="compositionally biased region" description="Polar residues" evidence="1">
    <location>
        <begin position="1020"/>
        <end position="1032"/>
    </location>
</feature>
<dbReference type="OrthoDB" id="5370537at2759"/>
<feature type="region of interest" description="Disordered" evidence="1">
    <location>
        <begin position="708"/>
        <end position="858"/>
    </location>
</feature>
<feature type="compositionally biased region" description="Polar residues" evidence="1">
    <location>
        <begin position="294"/>
        <end position="305"/>
    </location>
</feature>
<sequence>MADAASRQALASTFAFGMVVSAAVGAASLHCASGSSSLFRNGTRLVLIIFLICSSLWASTAFVATLIHPTAAAGCQAAVAVASAFDQLARIMLQEFLFWSMDNDVRASLGILFPQAVIVLRFILGGIFVGVQRPQFQPVCAGTTLVIALGVAVLAADAFIVLMLCIRASSAGIFRDVSEKTADRERSKALVVVTLSLAVWIAAGVPLTLGIPSLDLAVRVVLAAAGVLFVIAFVAFFGPSLTAKSVANTSRRPPISRPEYIPSRAMPNVGTRTQDISTQDEADRAFAGRPRAPITTQPARTTRSSRQVKDMSGLPTISRPNPGQAKAGVGGLPVTGELFPPMKAPEAPVTLSASQPRPLKKTGVKGGKPVISRPVLTAQSEEGPLKKMTMVDLATAARNERERRGQLDASQPVTPAKALSQDELRTQAQTFKRKEISPANALSANPPTPAAMTTSSAQLLSPMTDELRRRSPRQSRQTLLAVKAPAGVSSASARQDGADASISTATSPPALPPRSPLRLKTAQGVPGPSGPMEEAALPTDDVTKSISDQSPAIMRPMQDTVAIDDKRSKKPSSSSPRDSVELLVPQVPPLSPRVSQTATLETSDSQRRVHRPLAELSRNGSVRPNIRPSRQRPLSPPNAKGEPALPPKAPVQLRTTNGIPSNPRAGANKTPIREIDTAKDQTVMVANGAQDDVGGPTRGAMDRALSDILKRRPVADDTSPTSNAASIVHRPRPIPRSRYSPSSRGSARLNHSPMPLLSYSSPETATYPLSAGLLGSEKDQDIASQPSSEQPSSDDTRAQRRRSSSFPGVGGSKFKLFPASATGSIPPTPTNSTVKRPVVPPIPSSYSNDYKASEVRSRRSTFKAVSKFSIDTVVSPQEEQQSAPYGPLAGYRSSGEGTNRRSSMVLPSETQEFPTSPNSAHSGLEGSTANRTIAPTVSARHLESEAAVTLSNPPAWPGDGPQRTMDGLLPADDDDDDGHETVTFMLDRSAMPQNERNQGVGQGDRNTASWHRRVGDHCPTFSNRKSTSQTRIVTPPPPLLLGQPMRPRRHPAPDPVQLESPQEALDQIQQQLRMLEEIDGQSDTYDQQRLSLLANLEQEMGMQESRWQQMHNDLTRISLSTAISSPSTPGTNSRSLSLDVSPIVRVVESDSPALRTLGPGEAVEDGHLFSPEFAATAIANQVHITRPGFPPQAVPLAQPRPGLPDVDAKSPSVKDGTDSRPVSAHSQHSNVLNDENNEDGMVKNAVLEQYPGFVMCDSVSASDSTEVKTPKQPLGPGSPAPLVRTQTEPERPVTRRSFSESQSLEGSRGENISSGSVDGSALSPGFVLSPPGSLRRPQQKATRPRTMRPPRRPKRISTLPDIVENPQPLRGKRDTLGLFQFPWGERSDVATIPLTFSMRPGTAPAAAMPRTGPLYPTLESQIRTLESQRYPASFFEDYDEKDEGDGDSVDSSDDDFDEATLWEIASLLKSDNIPSRESLFPGQEEERLASASIVEDYLDGDAFLDEAASDVEPTTAPLVRETTSPTLPGSSKLWVDRRDSDPEAKTHRGLPQPNLTAWEGYMAAAGDGRVASRKTGLPSIDNEVGSTTQSNAANAASSSSSGLWTLQITTPPPTAVLEAIIPSQEQISSHSRDDGSSSVSFASKSLWSPPKPAINESGVRHTMPSSPTVSKSIGITVDAIHHSSEAVAQQEQDTIVSGSIQTRHEDAHFERLWSAPEPISPVERGLPHPESETWERYILPENSGRRTRSPEPLQSLESRALWASSDRNDSETLGQPQHHSAHEELPAMDVTDSVPPPMDSSKSDSTESQSSPSTDGDKALRSLSETNTGLWLPAPTKVTEEPRGMFQIGTPIVFNRDAAPAAQATRPNRRTEQQPLPPIQSSGLWASPLRHSFSHDWVSLSSVRPNTPGGTSSYSGSETPRSDGSSAHSSVTGMSTINSVFAVCPETGLGDAATSATSKPAQGKRVLSLVPEFVSEAQWQTETTAAATDKPDGGGVAEVPLVGEFVSGTQWQATLKDAIEAGEVDAAAEHALSRNARGPTTPATWATALRDAIAASAPIKAPAATPTEPSPARPVPSMAVAAAAAAPSGFDVTKHHPVFAVTLLDTSSGEVHPAASGYLTTAVNGDPDSMCR</sequence>
<dbReference type="Proteomes" id="UP000829364">
    <property type="component" value="Chromosome 3"/>
</dbReference>
<feature type="transmembrane region" description="Helical" evidence="2">
    <location>
        <begin position="189"/>
        <end position="209"/>
    </location>
</feature>
<keyword evidence="2" id="KW-1133">Transmembrane helix</keyword>
<feature type="region of interest" description="Disordered" evidence="1">
    <location>
        <begin position="1569"/>
        <end position="1607"/>
    </location>
</feature>
<feature type="compositionally biased region" description="Polar residues" evidence="1">
    <location>
        <begin position="1299"/>
        <end position="1317"/>
    </location>
</feature>
<feature type="transmembrane region" description="Helical" evidence="2">
    <location>
        <begin position="12"/>
        <end position="33"/>
    </location>
</feature>
<dbReference type="KEGG" id="ptkz:JDV02_004511"/>
<feature type="region of interest" description="Disordered" evidence="1">
    <location>
        <begin position="873"/>
        <end position="928"/>
    </location>
</feature>
<feature type="region of interest" description="Disordered" evidence="1">
    <location>
        <begin position="1512"/>
        <end position="1554"/>
    </location>
</feature>
<feature type="compositionally biased region" description="Polar residues" evidence="1">
    <location>
        <begin position="873"/>
        <end position="883"/>
    </location>
</feature>
<feature type="compositionally biased region" description="Basic residues" evidence="1">
    <location>
        <begin position="1342"/>
        <end position="1355"/>
    </location>
</feature>
<feature type="transmembrane region" description="Helical" evidence="2">
    <location>
        <begin position="107"/>
        <end position="131"/>
    </location>
</feature>
<feature type="region of interest" description="Disordered" evidence="1">
    <location>
        <begin position="1625"/>
        <end position="1670"/>
    </location>
</feature>
<feature type="compositionally biased region" description="Low complexity" evidence="1">
    <location>
        <begin position="736"/>
        <end position="748"/>
    </location>
</feature>
<organism evidence="3 4">
    <name type="scientific">Purpureocillium takamizusanense</name>
    <dbReference type="NCBI Taxonomy" id="2060973"/>
    <lineage>
        <taxon>Eukaryota</taxon>
        <taxon>Fungi</taxon>
        <taxon>Dikarya</taxon>
        <taxon>Ascomycota</taxon>
        <taxon>Pezizomycotina</taxon>
        <taxon>Sordariomycetes</taxon>
        <taxon>Hypocreomycetidae</taxon>
        <taxon>Hypocreales</taxon>
        <taxon>Ophiocordycipitaceae</taxon>
        <taxon>Purpureocillium</taxon>
    </lineage>
</organism>
<feature type="compositionally biased region" description="Polar residues" evidence="1">
    <location>
        <begin position="1224"/>
        <end position="1234"/>
    </location>
</feature>
<keyword evidence="2" id="KW-0472">Membrane</keyword>
<keyword evidence="2" id="KW-0812">Transmembrane</keyword>
<dbReference type="RefSeq" id="XP_047841711.1">
    <property type="nucleotide sequence ID" value="XM_047985734.1"/>
</dbReference>
<accession>A0A9Q8V9H2</accession>
<feature type="region of interest" description="Disordered" evidence="1">
    <location>
        <begin position="1765"/>
        <end position="1843"/>
    </location>
</feature>
<feature type="compositionally biased region" description="Low complexity" evidence="1">
    <location>
        <begin position="1590"/>
        <end position="1601"/>
    </location>
</feature>
<feature type="region of interest" description="Disordered" evidence="1">
    <location>
        <begin position="1860"/>
        <end position="1883"/>
    </location>
</feature>
<dbReference type="PROSITE" id="PS00160">
    <property type="entry name" value="ALDOLASE_KDPG_KHG_2"/>
    <property type="match status" value="1"/>
</dbReference>
<feature type="transmembrane region" description="Helical" evidence="2">
    <location>
        <begin position="45"/>
        <end position="67"/>
    </location>
</feature>
<feature type="compositionally biased region" description="Polar residues" evidence="1">
    <location>
        <begin position="440"/>
        <end position="461"/>
    </location>
</feature>
<evidence type="ECO:0000313" key="3">
    <source>
        <dbReference type="EMBL" id="UNI18230.1"/>
    </source>
</evidence>
<feature type="compositionally biased region" description="Polar residues" evidence="1">
    <location>
        <begin position="908"/>
        <end position="928"/>
    </location>
</feature>
<reference evidence="3" key="1">
    <citation type="submission" date="2021-11" db="EMBL/GenBank/DDBJ databases">
        <title>Purpureocillium_takamizusanense_genome.</title>
        <authorList>
            <person name="Nguyen N.-H."/>
        </authorList>
    </citation>
    <scope>NUCLEOTIDE SEQUENCE</scope>
    <source>
        <strain evidence="3">PT3</strain>
    </source>
</reference>
<feature type="compositionally biased region" description="Low complexity" evidence="1">
    <location>
        <begin position="1636"/>
        <end position="1648"/>
    </location>
</feature>
<evidence type="ECO:0000256" key="1">
    <source>
        <dbReference type="SAM" id="MobiDB-lite"/>
    </source>
</evidence>
<feature type="region of interest" description="Disordered" evidence="1">
    <location>
        <begin position="1901"/>
        <end position="1931"/>
    </location>
</feature>